<accession>A0ACC2XIZ1</accession>
<protein>
    <submittedName>
        <fullName evidence="1">Uncharacterized protein</fullName>
    </submittedName>
</protein>
<keyword evidence="2" id="KW-1185">Reference proteome</keyword>
<dbReference type="Proteomes" id="UP001234202">
    <property type="component" value="Unassembled WGS sequence"/>
</dbReference>
<evidence type="ECO:0000313" key="1">
    <source>
        <dbReference type="EMBL" id="KAJ9123560.1"/>
    </source>
</evidence>
<comment type="caution">
    <text evidence="1">The sequence shown here is derived from an EMBL/GenBank/DDBJ whole genome shotgun (WGS) entry which is preliminary data.</text>
</comment>
<organism evidence="1 2">
    <name type="scientific">Naganishia onofrii</name>
    <dbReference type="NCBI Taxonomy" id="1851511"/>
    <lineage>
        <taxon>Eukaryota</taxon>
        <taxon>Fungi</taxon>
        <taxon>Dikarya</taxon>
        <taxon>Basidiomycota</taxon>
        <taxon>Agaricomycotina</taxon>
        <taxon>Tremellomycetes</taxon>
        <taxon>Filobasidiales</taxon>
        <taxon>Filobasidiaceae</taxon>
        <taxon>Naganishia</taxon>
    </lineage>
</organism>
<evidence type="ECO:0000313" key="2">
    <source>
        <dbReference type="Proteomes" id="UP001234202"/>
    </source>
</evidence>
<gene>
    <name evidence="1" type="ORF">QFC24_003775</name>
</gene>
<proteinExistence type="predicted"/>
<sequence length="966" mass="107438">MSWDLRVLTAPSLDTELCLLVTFDNAKYLINCGEGTQRNFVQKKISLRKLDGIFFTNGSAECIGGLPGVVMTLADAGGGGNALKVAGPETVPQYLASCRTFVQRESLPLSILDIPTSPDQPVFQSPNLSVRAITLRPHSASHRTAIGDDANQQEEFGWKDTRRQLKDLSTSQLRWWRRAILKGIFKDPNPSVGSSNGAIPISAPPVEITDSSATSEKPPSRPPLPGKYQRQQTLSRSYIPQPIPLDGNDYDTNSQPSLMEDVRIAYILQAPQVRGKFDNAKAKQLGVPNGPIRGKLTAGQTIEFDDPLNPGETKVVKPEDVIGAQQDGGAAIILDVDVGHIESMIAAPTLREYQIGGDKRANLVVHRVTQAVVADPRYAEWAEQFPEKTEHIVTVVDAVSDAITYTSSSWNLLRLNMLDNQIFKLPVIEKNEQEKKSAFKRAQKLEAYQIAKLYPPARLNTLSHNASDPNYPESEDGQEKSRDSVLAQMPKYADALRTLESAEITVAETPDDYRIRVTPFGTGSAIPSKYRNVSSTLVEIPGFGSVLLDAGEGTLGQMRRRFGTGGMTEDIYPNLRMVFISHMHADHHLGLRLVLEDRLRSDPKRTLYIVAPSYILLHLVENGMRIGDQHGKTRFVDIIAYEEWIKNGRPEINGKHSSAPSLAEPSSEQMFFQPHYRLRRDLNIAAVKTMERDLDLTSFLTPEVNHRGKAYGLAMQHKSGWKITYSGDTMPSESLIVAGRDSTLLIHEATLEDTQVEMALAKAHSTFGQAIDVGSRMNAKYLLLNHFSQRYPKLPRIQPFDPKSEQTRPIIALAFDLMTLPLRSFQKMEAYNDAFQALFQEMAEVEPESDEEEDTEGKNENKKGGKTAKGVPKKDLQKPAAQNKEPKQQDSKRQQRRREHRDRVQKDHATTDVANARARDDKETVSGGKRSIAEVSAEPQSGQESLKRMKSDTEDKLSHALGNLES</sequence>
<reference evidence="1" key="1">
    <citation type="submission" date="2023-04" db="EMBL/GenBank/DDBJ databases">
        <title>Draft Genome sequencing of Naganishia species isolated from polar environments using Oxford Nanopore Technology.</title>
        <authorList>
            <person name="Leo P."/>
            <person name="Venkateswaran K."/>
        </authorList>
    </citation>
    <scope>NUCLEOTIDE SEQUENCE</scope>
    <source>
        <strain evidence="1">DBVPG 5303</strain>
    </source>
</reference>
<name>A0ACC2XIZ1_9TREE</name>
<dbReference type="EMBL" id="JASBWV010000012">
    <property type="protein sequence ID" value="KAJ9123560.1"/>
    <property type="molecule type" value="Genomic_DNA"/>
</dbReference>